<dbReference type="SUPFAM" id="SSF54862">
    <property type="entry name" value="4Fe-4S ferredoxins"/>
    <property type="match status" value="1"/>
</dbReference>
<dbReference type="InterPro" id="IPR047964">
    <property type="entry name" value="EFR1-like"/>
</dbReference>
<proteinExistence type="predicted"/>
<evidence type="ECO:0000256" key="1">
    <source>
        <dbReference type="ARBA" id="ARBA00022723"/>
    </source>
</evidence>
<dbReference type="PROSITE" id="PS51379">
    <property type="entry name" value="4FE4S_FER_2"/>
    <property type="match status" value="2"/>
</dbReference>
<sequence length="264" mass="30464">MEIVKDTMLYFSGTGNSLQVSKDINNELNGFDLIKITDFINEDKIVVRSGRLGIVFPVYYARMPLIVEEGLKKLEVSKSTYIFAVATCGGAPSNVLLKLAEFLKIRNIKMNAGFLVKMPRNNIFSYSSISVEKQKEIFKEEKGKIKEITKYIKNKVDCSYEVDKLFIVLFDQITGKITDKIMSDFHYRDKYFWTNEKCNGCGLCKKVCSVKNIDIVDNKSVWENRCEQCTACIQYCPQKAIQWKENTVKRSRYRNPNISVKELI</sequence>
<keyword evidence="1" id="KW-0479">Metal-binding</keyword>
<dbReference type="STRING" id="1121302.SAMN02745163_01505"/>
<dbReference type="InterPro" id="IPR029039">
    <property type="entry name" value="Flavoprotein-like_sf"/>
</dbReference>
<dbReference type="AlphaFoldDB" id="A0A1M6HKH1"/>
<evidence type="ECO:0000256" key="3">
    <source>
        <dbReference type="ARBA" id="ARBA00023014"/>
    </source>
</evidence>
<dbReference type="GO" id="GO:0046872">
    <property type="term" value="F:metal ion binding"/>
    <property type="evidence" value="ECO:0007669"/>
    <property type="project" value="UniProtKB-KW"/>
</dbReference>
<dbReference type="Gene3D" id="3.30.70.20">
    <property type="match status" value="1"/>
</dbReference>
<dbReference type="Pfam" id="PF00037">
    <property type="entry name" value="Fer4"/>
    <property type="match status" value="1"/>
</dbReference>
<organism evidence="5 6">
    <name type="scientific">Clostridium cavendishii DSM 21758</name>
    <dbReference type="NCBI Taxonomy" id="1121302"/>
    <lineage>
        <taxon>Bacteria</taxon>
        <taxon>Bacillati</taxon>
        <taxon>Bacillota</taxon>
        <taxon>Clostridia</taxon>
        <taxon>Eubacteriales</taxon>
        <taxon>Clostridiaceae</taxon>
        <taxon>Clostridium</taxon>
    </lineage>
</organism>
<feature type="domain" description="4Fe-4S ferredoxin-type" evidence="4">
    <location>
        <begin position="189"/>
        <end position="218"/>
    </location>
</feature>
<dbReference type="NCBIfam" id="NF038196">
    <property type="entry name" value="ferrodoxin_EFR1"/>
    <property type="match status" value="1"/>
</dbReference>
<reference evidence="5 6" key="1">
    <citation type="submission" date="2016-11" db="EMBL/GenBank/DDBJ databases">
        <authorList>
            <person name="Jaros S."/>
            <person name="Januszkiewicz K."/>
            <person name="Wedrychowicz H."/>
        </authorList>
    </citation>
    <scope>NUCLEOTIDE SEQUENCE [LARGE SCALE GENOMIC DNA]</scope>
    <source>
        <strain evidence="5 6">DSM 21758</strain>
    </source>
</reference>
<dbReference type="InterPro" id="IPR017896">
    <property type="entry name" value="4Fe4S_Fe-S-bd"/>
</dbReference>
<evidence type="ECO:0000313" key="5">
    <source>
        <dbReference type="EMBL" id="SHJ22649.1"/>
    </source>
</evidence>
<protein>
    <submittedName>
        <fullName evidence="5">4Fe-4S dicluster domain-containing protein</fullName>
    </submittedName>
</protein>
<dbReference type="EMBL" id="FQZB01000007">
    <property type="protein sequence ID" value="SHJ22649.1"/>
    <property type="molecule type" value="Genomic_DNA"/>
</dbReference>
<evidence type="ECO:0000259" key="4">
    <source>
        <dbReference type="PROSITE" id="PS51379"/>
    </source>
</evidence>
<dbReference type="GO" id="GO:0051536">
    <property type="term" value="F:iron-sulfur cluster binding"/>
    <property type="evidence" value="ECO:0007669"/>
    <property type="project" value="UniProtKB-KW"/>
</dbReference>
<keyword evidence="2" id="KW-0408">Iron</keyword>
<dbReference type="PROSITE" id="PS00198">
    <property type="entry name" value="4FE4S_FER_1"/>
    <property type="match status" value="1"/>
</dbReference>
<accession>A0A1M6HKH1</accession>
<dbReference type="OrthoDB" id="9813995at2"/>
<gene>
    <name evidence="5" type="ORF">SAMN02745163_01505</name>
</gene>
<dbReference type="RefSeq" id="WP_072986064.1">
    <property type="nucleotide sequence ID" value="NZ_FQZB01000007.1"/>
</dbReference>
<dbReference type="InterPro" id="IPR017900">
    <property type="entry name" value="4Fe4S_Fe_S_CS"/>
</dbReference>
<keyword evidence="6" id="KW-1185">Reference proteome</keyword>
<feature type="domain" description="4Fe-4S ferredoxin-type" evidence="4">
    <location>
        <begin position="223"/>
        <end position="246"/>
    </location>
</feature>
<dbReference type="SUPFAM" id="SSF52218">
    <property type="entry name" value="Flavoproteins"/>
    <property type="match status" value="1"/>
</dbReference>
<evidence type="ECO:0000256" key="2">
    <source>
        <dbReference type="ARBA" id="ARBA00023004"/>
    </source>
</evidence>
<dbReference type="Proteomes" id="UP000184310">
    <property type="component" value="Unassembled WGS sequence"/>
</dbReference>
<name>A0A1M6HKH1_9CLOT</name>
<evidence type="ECO:0000313" key="6">
    <source>
        <dbReference type="Proteomes" id="UP000184310"/>
    </source>
</evidence>
<keyword evidence="3" id="KW-0411">Iron-sulfur</keyword>